<organism evidence="1 2">
    <name type="scientific">Stigmatella aurantiaca (strain DW4/3-1)</name>
    <dbReference type="NCBI Taxonomy" id="378806"/>
    <lineage>
        <taxon>Bacteria</taxon>
        <taxon>Pseudomonadati</taxon>
        <taxon>Myxococcota</taxon>
        <taxon>Myxococcia</taxon>
        <taxon>Myxococcales</taxon>
        <taxon>Cystobacterineae</taxon>
        <taxon>Archangiaceae</taxon>
        <taxon>Stigmatella</taxon>
    </lineage>
</organism>
<gene>
    <name evidence="1" type="ORF">STIAU_2685</name>
</gene>
<sequence length="423" mass="41155">MTVLPGSAVPLYVGVLSLVVEPLAGVTTTGAAGATVSTVKLFVLDEGLVLPAASVAVALTVCGPSASGVVGVKLQLPLPSTVVVPTDVPSTMTLMVLPGSPVPLYVGVESLMSEPLAGVVTTGAAGATVSTVKVFVLETGLVLPAASVAVAFTVCGPSASGAVGVRVQLPLAFAVAVPTDVPSTMTLTVLPGSAVPLYVGVLSLVVDPLAGVATTGATGAVASTVKLFVLDEGLVLPAASVAVARTVCGPSASGVVGVKLQLPLAFAVAVPTDVPSTMMLTVLPGSAVPLYVGVLSLVIEPLAGVVTTGATGAVASTVKLFVLDEGLVLPATSVAVARTVCGPSASGVVGVKLQLPLAFAVAVPTDVPSTMMLTALPGSAVPLYVGVLSLVVEPLAGVVTTGAAGGVISTVKVLVLLELPYTT</sequence>
<comment type="caution">
    <text evidence="1">The sequence shown here is derived from an EMBL/GenBank/DDBJ whole genome shotgun (WGS) entry which is preliminary data.</text>
</comment>
<dbReference type="AlphaFoldDB" id="Q098J8"/>
<dbReference type="Proteomes" id="UP000032702">
    <property type="component" value="Unassembled WGS sequence"/>
</dbReference>
<name>Q098J8_STIAD</name>
<evidence type="ECO:0000313" key="2">
    <source>
        <dbReference type="Proteomes" id="UP000032702"/>
    </source>
</evidence>
<protein>
    <submittedName>
        <fullName evidence="1">Pea-VEAacid family</fullName>
    </submittedName>
</protein>
<dbReference type="EMBL" id="AAMD01000021">
    <property type="protein sequence ID" value="EAU68165.1"/>
    <property type="molecule type" value="Genomic_DNA"/>
</dbReference>
<proteinExistence type="predicted"/>
<evidence type="ECO:0000313" key="1">
    <source>
        <dbReference type="EMBL" id="EAU68165.1"/>
    </source>
</evidence>
<reference evidence="1 2" key="1">
    <citation type="submission" date="2006-04" db="EMBL/GenBank/DDBJ databases">
        <authorList>
            <person name="Nierman W.C."/>
        </authorList>
    </citation>
    <scope>NUCLEOTIDE SEQUENCE [LARGE SCALE GENOMIC DNA]</scope>
    <source>
        <strain evidence="1 2">DW4/3-1</strain>
    </source>
</reference>
<accession>Q098J8</accession>